<evidence type="ECO:0000313" key="4">
    <source>
        <dbReference type="Proteomes" id="UP001589667"/>
    </source>
</evidence>
<dbReference type="EC" id="3.4.-.-" evidence="3"/>
<gene>
    <name evidence="3" type="ORF">ACFFQV_00330</name>
</gene>
<dbReference type="GO" id="GO:0016787">
    <property type="term" value="F:hydrolase activity"/>
    <property type="evidence" value="ECO:0007669"/>
    <property type="project" value="UniProtKB-KW"/>
</dbReference>
<feature type="transmembrane region" description="Helical" evidence="1">
    <location>
        <begin position="201"/>
        <end position="220"/>
    </location>
</feature>
<feature type="transmembrane region" description="Helical" evidence="1">
    <location>
        <begin position="81"/>
        <end position="106"/>
    </location>
</feature>
<feature type="transmembrane region" description="Helical" evidence="1">
    <location>
        <begin position="56"/>
        <end position="75"/>
    </location>
</feature>
<feature type="transmembrane region" description="Helical" evidence="1">
    <location>
        <begin position="226"/>
        <end position="245"/>
    </location>
</feature>
<feature type="transmembrane region" description="Helical" evidence="1">
    <location>
        <begin position="257"/>
        <end position="278"/>
    </location>
</feature>
<feature type="domain" description="CAAX prenyl protease 2/Lysostaphin resistance protein A-like" evidence="2">
    <location>
        <begin position="165"/>
        <end position="263"/>
    </location>
</feature>
<keyword evidence="1" id="KW-1133">Transmembrane helix</keyword>
<feature type="transmembrane region" description="Helical" evidence="1">
    <location>
        <begin position="163"/>
        <end position="192"/>
    </location>
</feature>
<evidence type="ECO:0000313" key="3">
    <source>
        <dbReference type="EMBL" id="MFB9640723.1"/>
    </source>
</evidence>
<dbReference type="EMBL" id="JBHMBL010000001">
    <property type="protein sequence ID" value="MFB9640723.1"/>
    <property type="molecule type" value="Genomic_DNA"/>
</dbReference>
<dbReference type="InterPro" id="IPR003675">
    <property type="entry name" value="Rce1/LyrA-like_dom"/>
</dbReference>
<evidence type="ECO:0000259" key="2">
    <source>
        <dbReference type="Pfam" id="PF02517"/>
    </source>
</evidence>
<keyword evidence="1" id="KW-0812">Transmembrane</keyword>
<keyword evidence="1" id="KW-0472">Membrane</keyword>
<organism evidence="3 4">
    <name type="scientific">Agromyces lapidis</name>
    <dbReference type="NCBI Taxonomy" id="279574"/>
    <lineage>
        <taxon>Bacteria</taxon>
        <taxon>Bacillati</taxon>
        <taxon>Actinomycetota</taxon>
        <taxon>Actinomycetes</taxon>
        <taxon>Micrococcales</taxon>
        <taxon>Microbacteriaceae</taxon>
        <taxon>Agromyces</taxon>
    </lineage>
</organism>
<dbReference type="RefSeq" id="WP_212277286.1">
    <property type="nucleotide sequence ID" value="NZ_BAAANI010000008.1"/>
</dbReference>
<protein>
    <submittedName>
        <fullName evidence="3">CPBP family intramembrane glutamic endopeptidase</fullName>
        <ecNumber evidence="3">3.4.-.-</ecNumber>
    </submittedName>
</protein>
<feature type="transmembrane region" description="Helical" evidence="1">
    <location>
        <begin position="118"/>
        <end position="143"/>
    </location>
</feature>
<comment type="caution">
    <text evidence="3">The sequence shown here is derived from an EMBL/GenBank/DDBJ whole genome shotgun (WGS) entry which is preliminary data.</text>
</comment>
<keyword evidence="4" id="KW-1185">Reference proteome</keyword>
<dbReference type="Proteomes" id="UP001589667">
    <property type="component" value="Unassembled WGS sequence"/>
</dbReference>
<dbReference type="Pfam" id="PF02517">
    <property type="entry name" value="Rce1-like"/>
    <property type="match status" value="1"/>
</dbReference>
<proteinExistence type="predicted"/>
<reference evidence="3 4" key="1">
    <citation type="submission" date="2024-09" db="EMBL/GenBank/DDBJ databases">
        <authorList>
            <person name="Sun Q."/>
            <person name="Mori K."/>
        </authorList>
    </citation>
    <scope>NUCLEOTIDE SEQUENCE [LARGE SCALE GENOMIC DNA]</scope>
    <source>
        <strain evidence="3 4">JCM 14321</strain>
    </source>
</reference>
<name>A0ABV5SK60_9MICO</name>
<sequence length="279" mass="30016">MMASSTTGGRMMSEVFSEPGRIRPLVDRDRFGRVIERADGVDFPFYDGAPIELATWRWVVVWAACIAGFLVLTFFPQPGNVVAIVPRTLFVAIPLAVLALVAGRHWTAPFRRVGWRDLLAMVFFAVLNIVITFTVGAIVSMLFRVTPNTTIAAAGEAGSVDAIALYAGSAIQLVGEEVFTLLPFLAVLYLLFAKGGLSRRAAVVLAWIASALWFGAAHLPTYDWNVAQAFLVIGSARIAFTLAFIRTKNLWVAAGAHILSDWVFLTAAVAGLAGASALT</sequence>
<evidence type="ECO:0000256" key="1">
    <source>
        <dbReference type="SAM" id="Phobius"/>
    </source>
</evidence>
<accession>A0ABV5SK60</accession>
<keyword evidence="3" id="KW-0378">Hydrolase</keyword>